<keyword evidence="10" id="KW-0560">Oxidoreductase</keyword>
<evidence type="ECO:0000256" key="7">
    <source>
        <dbReference type="ARBA" id="ARBA00023098"/>
    </source>
</evidence>
<dbReference type="GO" id="GO:0080019">
    <property type="term" value="F:alcohol-forming very long-chain fatty acyl-CoA reductase activity"/>
    <property type="evidence" value="ECO:0007669"/>
    <property type="project" value="InterPro"/>
</dbReference>
<evidence type="ECO:0000313" key="14">
    <source>
        <dbReference type="RefSeq" id="XP_015598032.1"/>
    </source>
</evidence>
<dbReference type="PANTHER" id="PTHR11011">
    <property type="entry name" value="MALE STERILITY PROTEIN 2-RELATED"/>
    <property type="match status" value="1"/>
</dbReference>
<reference evidence="14" key="1">
    <citation type="submission" date="2025-08" db="UniProtKB">
        <authorList>
            <consortium name="RefSeq"/>
        </authorList>
    </citation>
    <scope>IDENTIFICATION</scope>
</reference>
<keyword evidence="8 10" id="KW-0472">Membrane</keyword>
<evidence type="ECO:0000256" key="2">
    <source>
        <dbReference type="ARBA" id="ARBA00005928"/>
    </source>
</evidence>
<dbReference type="RefSeq" id="XP_015598032.1">
    <property type="nucleotide sequence ID" value="XM_015742546.2"/>
</dbReference>
<keyword evidence="5 10" id="KW-0521">NADP</keyword>
<evidence type="ECO:0000256" key="5">
    <source>
        <dbReference type="ARBA" id="ARBA00022857"/>
    </source>
</evidence>
<dbReference type="AlphaFoldDB" id="A0AAJ7FLQ2"/>
<dbReference type="CDD" id="cd09071">
    <property type="entry name" value="FAR_C"/>
    <property type="match status" value="1"/>
</dbReference>
<dbReference type="Pfam" id="PF07993">
    <property type="entry name" value="NAD_binding_4"/>
    <property type="match status" value="1"/>
</dbReference>
<keyword evidence="3 10" id="KW-0444">Lipid biosynthesis</keyword>
<sequence length="534" mass="62206">MCTSVKNLSDIPNEESQLSLIDELYKKIENPDDSDIYIDESKSEIRQFLTGQVIFITGGTGYVGKSTIEKLLRSCSDIKRIYILVRPKKQWSSEERIKRYFNNELFDKMKKMNPQWERKVVVIPGDCALEGLGISQENRNTVISEINVIIHSAANVKLGERLSRMLQINVIGTKEILTLASECKNLKACLYISTTYSHCYLHEIEEKFYPSTIDMEMVYDVIRADSRSTMSEEAEKSIIGKWPNSYTFSKALAENLVKEYGKTLPVGIFRPSMVLLTYEEPLTSWTDSFTGLLVYGAAASLGFVHLTETNMDMITDVVPVDMCANAILACTWDIALNPRSKDEDPPVYNFATSTENPISYREMDRLVLAYAKTFPSARSISYFWVVHINNYILLCIFDFFIHFIPCLLFDAYRLLTLQKVMALPVYFKAHKFRSVFRYFIKSEWKFHATRSRQLWDKLNDTDKKLFFCDLRKISWEIYLMNFWRGIRVYVLKDPMSTVVEARKKYLKLTIIHFTVITVLGLLFMYFLYRIIFFY</sequence>
<feature type="transmembrane region" description="Helical" evidence="10">
    <location>
        <begin position="391"/>
        <end position="412"/>
    </location>
</feature>
<dbReference type="EC" id="1.2.1.84" evidence="10"/>
<evidence type="ECO:0000259" key="11">
    <source>
        <dbReference type="Pfam" id="PF03015"/>
    </source>
</evidence>
<dbReference type="Pfam" id="PF03015">
    <property type="entry name" value="Sterile"/>
    <property type="match status" value="1"/>
</dbReference>
<evidence type="ECO:0000313" key="13">
    <source>
        <dbReference type="Proteomes" id="UP000694920"/>
    </source>
</evidence>
<evidence type="ECO:0000256" key="1">
    <source>
        <dbReference type="ARBA" id="ARBA00004141"/>
    </source>
</evidence>
<dbReference type="GO" id="GO:0005777">
    <property type="term" value="C:peroxisome"/>
    <property type="evidence" value="ECO:0007669"/>
    <property type="project" value="TreeGrafter"/>
</dbReference>
<evidence type="ECO:0000256" key="6">
    <source>
        <dbReference type="ARBA" id="ARBA00022989"/>
    </source>
</evidence>
<dbReference type="CDD" id="cd05236">
    <property type="entry name" value="FAR-N_SDR_e"/>
    <property type="match status" value="1"/>
</dbReference>
<dbReference type="InterPro" id="IPR026055">
    <property type="entry name" value="FAR"/>
</dbReference>
<dbReference type="PANTHER" id="PTHR11011:SF60">
    <property type="entry name" value="FATTY ACYL-COA REDUCTASE-RELATED"/>
    <property type="match status" value="1"/>
</dbReference>
<comment type="subcellular location">
    <subcellularLocation>
        <location evidence="1">Membrane</location>
        <topology evidence="1">Multi-pass membrane protein</topology>
    </subcellularLocation>
</comment>
<feature type="domain" description="Thioester reductase (TE)" evidence="12">
    <location>
        <begin position="56"/>
        <end position="327"/>
    </location>
</feature>
<dbReference type="SUPFAM" id="SSF51735">
    <property type="entry name" value="NAD(P)-binding Rossmann-fold domains"/>
    <property type="match status" value="1"/>
</dbReference>
<protein>
    <recommendedName>
        <fullName evidence="10">Fatty acyl-CoA reductase</fullName>
        <ecNumber evidence="10">1.2.1.84</ecNumber>
    </recommendedName>
</protein>
<organism evidence="13 14">
    <name type="scientific">Cephus cinctus</name>
    <name type="common">Wheat stem sawfly</name>
    <dbReference type="NCBI Taxonomy" id="211228"/>
    <lineage>
        <taxon>Eukaryota</taxon>
        <taxon>Metazoa</taxon>
        <taxon>Ecdysozoa</taxon>
        <taxon>Arthropoda</taxon>
        <taxon>Hexapoda</taxon>
        <taxon>Insecta</taxon>
        <taxon>Pterygota</taxon>
        <taxon>Neoptera</taxon>
        <taxon>Endopterygota</taxon>
        <taxon>Hymenoptera</taxon>
        <taxon>Cephoidea</taxon>
        <taxon>Cephidae</taxon>
        <taxon>Cephus</taxon>
    </lineage>
</organism>
<dbReference type="GO" id="GO:0102965">
    <property type="term" value="F:alcohol-forming long-chain fatty acyl-CoA reductase activity"/>
    <property type="evidence" value="ECO:0007669"/>
    <property type="project" value="UniProtKB-EC"/>
</dbReference>
<proteinExistence type="inferred from homology"/>
<evidence type="ECO:0000256" key="10">
    <source>
        <dbReference type="RuleBase" id="RU363097"/>
    </source>
</evidence>
<evidence type="ECO:0000256" key="4">
    <source>
        <dbReference type="ARBA" id="ARBA00022692"/>
    </source>
</evidence>
<feature type="transmembrane region" description="Helical" evidence="10">
    <location>
        <begin position="505"/>
        <end position="528"/>
    </location>
</feature>
<feature type="domain" description="Fatty acyl-CoA reductase C-terminal" evidence="11">
    <location>
        <begin position="402"/>
        <end position="493"/>
    </location>
</feature>
<dbReference type="InterPro" id="IPR036291">
    <property type="entry name" value="NAD(P)-bd_dom_sf"/>
</dbReference>
<gene>
    <name evidence="14" type="primary">LOC107269082</name>
</gene>
<dbReference type="Proteomes" id="UP000694920">
    <property type="component" value="Unplaced"/>
</dbReference>
<keyword evidence="7 10" id="KW-0443">Lipid metabolism</keyword>
<keyword evidence="13" id="KW-1185">Reference proteome</keyword>
<dbReference type="InterPro" id="IPR013120">
    <property type="entry name" value="FAR_NAD-bd"/>
</dbReference>
<dbReference type="KEGG" id="ccin:107269082"/>
<evidence type="ECO:0000256" key="8">
    <source>
        <dbReference type="ARBA" id="ARBA00023136"/>
    </source>
</evidence>
<dbReference type="GO" id="GO:0016020">
    <property type="term" value="C:membrane"/>
    <property type="evidence" value="ECO:0007669"/>
    <property type="project" value="UniProtKB-SubCell"/>
</dbReference>
<evidence type="ECO:0000259" key="12">
    <source>
        <dbReference type="Pfam" id="PF07993"/>
    </source>
</evidence>
<dbReference type="InterPro" id="IPR033640">
    <property type="entry name" value="FAR_C"/>
</dbReference>
<keyword evidence="4 10" id="KW-0812">Transmembrane</keyword>
<dbReference type="Gene3D" id="3.40.50.720">
    <property type="entry name" value="NAD(P)-binding Rossmann-like Domain"/>
    <property type="match status" value="1"/>
</dbReference>
<dbReference type="GO" id="GO:0035336">
    <property type="term" value="P:long-chain fatty-acyl-CoA metabolic process"/>
    <property type="evidence" value="ECO:0007669"/>
    <property type="project" value="TreeGrafter"/>
</dbReference>
<evidence type="ECO:0000256" key="3">
    <source>
        <dbReference type="ARBA" id="ARBA00022516"/>
    </source>
</evidence>
<dbReference type="FunFam" id="3.40.50.720:FF:000143">
    <property type="entry name" value="Fatty acyl-CoA reductase"/>
    <property type="match status" value="1"/>
</dbReference>
<dbReference type="GeneID" id="107269082"/>
<comment type="function">
    <text evidence="10">Catalyzes the reduction of fatty acyl-CoA to fatty alcohols.</text>
</comment>
<accession>A0AAJ7FLQ2</accession>
<name>A0AAJ7FLQ2_CEPCN</name>
<comment type="similarity">
    <text evidence="2 10">Belongs to the fatty acyl-CoA reductase family.</text>
</comment>
<comment type="catalytic activity">
    <reaction evidence="9 10">
        <text>a long-chain fatty acyl-CoA + 2 NADPH + 2 H(+) = a long-chain primary fatty alcohol + 2 NADP(+) + CoA</text>
        <dbReference type="Rhea" id="RHEA:52716"/>
        <dbReference type="ChEBI" id="CHEBI:15378"/>
        <dbReference type="ChEBI" id="CHEBI:57287"/>
        <dbReference type="ChEBI" id="CHEBI:57783"/>
        <dbReference type="ChEBI" id="CHEBI:58349"/>
        <dbReference type="ChEBI" id="CHEBI:77396"/>
        <dbReference type="ChEBI" id="CHEBI:83139"/>
        <dbReference type="EC" id="1.2.1.84"/>
    </reaction>
</comment>
<keyword evidence="6 10" id="KW-1133">Transmembrane helix</keyword>
<evidence type="ECO:0000256" key="9">
    <source>
        <dbReference type="ARBA" id="ARBA00052530"/>
    </source>
</evidence>